<evidence type="ECO:0000313" key="2">
    <source>
        <dbReference type="Proteomes" id="UP001390339"/>
    </source>
</evidence>
<gene>
    <name evidence="1" type="ORF">PGQ11_001910</name>
</gene>
<protein>
    <submittedName>
        <fullName evidence="1">Uncharacterized protein</fullName>
    </submittedName>
</protein>
<keyword evidence="2" id="KW-1185">Reference proteome</keyword>
<dbReference type="Proteomes" id="UP001390339">
    <property type="component" value="Unassembled WGS sequence"/>
</dbReference>
<evidence type="ECO:0000313" key="1">
    <source>
        <dbReference type="EMBL" id="KAK8876964.1"/>
    </source>
</evidence>
<organism evidence="1 2">
    <name type="scientific">Apiospora arundinis</name>
    <dbReference type="NCBI Taxonomy" id="335852"/>
    <lineage>
        <taxon>Eukaryota</taxon>
        <taxon>Fungi</taxon>
        <taxon>Dikarya</taxon>
        <taxon>Ascomycota</taxon>
        <taxon>Pezizomycotina</taxon>
        <taxon>Sordariomycetes</taxon>
        <taxon>Xylariomycetidae</taxon>
        <taxon>Amphisphaeriales</taxon>
        <taxon>Apiosporaceae</taxon>
        <taxon>Apiospora</taxon>
    </lineage>
</organism>
<comment type="caution">
    <text evidence="1">The sequence shown here is derived from an EMBL/GenBank/DDBJ whole genome shotgun (WGS) entry which is preliminary data.</text>
</comment>
<proteinExistence type="predicted"/>
<reference evidence="1 2" key="1">
    <citation type="journal article" date="2024" name="IMA Fungus">
        <title>Apiospora arundinis, a panoply of carbohydrate-active enzymes and secondary metabolites.</title>
        <authorList>
            <person name="Sorensen T."/>
            <person name="Petersen C."/>
            <person name="Muurmann A.T."/>
            <person name="Christiansen J.V."/>
            <person name="Brundto M.L."/>
            <person name="Overgaard C.K."/>
            <person name="Boysen A.T."/>
            <person name="Wollenberg R.D."/>
            <person name="Larsen T.O."/>
            <person name="Sorensen J.L."/>
            <person name="Nielsen K.L."/>
            <person name="Sondergaard T.E."/>
        </authorList>
    </citation>
    <scope>NUCLEOTIDE SEQUENCE [LARGE SCALE GENOMIC DNA]</scope>
    <source>
        <strain evidence="1 2">AAU 773</strain>
    </source>
</reference>
<accession>A0ABR2JGJ9</accession>
<dbReference type="EMBL" id="JAPCWZ010000002">
    <property type="protein sequence ID" value="KAK8876964.1"/>
    <property type="molecule type" value="Genomic_DNA"/>
</dbReference>
<name>A0ABR2JGJ9_9PEZI</name>
<sequence length="94" mass="10303">MGVRTCLSISRDFIPAFEGFLRKPAQHQYLRSLGFENLVAQVLVTISDDSLADVTQPEGEAVVLSFRCLDMMPSPGGPGFTSNPMLWGWKAAEV</sequence>